<keyword evidence="4" id="KW-1185">Reference proteome</keyword>
<proteinExistence type="predicted"/>
<evidence type="ECO:0000313" key="4">
    <source>
        <dbReference type="Proteomes" id="UP000281498"/>
    </source>
</evidence>
<reference evidence="3 4" key="1">
    <citation type="submission" date="2017-10" db="EMBL/GenBank/DDBJ databases">
        <title>Bacillus sp. nov., a halophilic bacterium isolated from a Keqin Lake.</title>
        <authorList>
            <person name="Wang H."/>
        </authorList>
    </citation>
    <scope>NUCLEOTIDE SEQUENCE [LARGE SCALE GENOMIC DNA]</scope>
    <source>
        <strain evidence="3 4">KCTC 13187</strain>
    </source>
</reference>
<dbReference type="GO" id="GO:0015074">
    <property type="term" value="P:DNA integration"/>
    <property type="evidence" value="ECO:0007669"/>
    <property type="project" value="InterPro"/>
</dbReference>
<dbReference type="Proteomes" id="UP000281498">
    <property type="component" value="Unassembled WGS sequence"/>
</dbReference>
<dbReference type="EMBL" id="PDOE01000001">
    <property type="protein sequence ID" value="RKL69362.1"/>
    <property type="molecule type" value="Genomic_DNA"/>
</dbReference>
<comment type="caution">
    <text evidence="3">The sequence shown here is derived from an EMBL/GenBank/DDBJ whole genome shotgun (WGS) entry which is preliminary data.</text>
</comment>
<evidence type="ECO:0000259" key="2">
    <source>
        <dbReference type="Pfam" id="PF13333"/>
    </source>
</evidence>
<organism evidence="3 4">
    <name type="scientific">Salipaludibacillus neizhouensis</name>
    <dbReference type="NCBI Taxonomy" id="885475"/>
    <lineage>
        <taxon>Bacteria</taxon>
        <taxon>Bacillati</taxon>
        <taxon>Bacillota</taxon>
        <taxon>Bacilli</taxon>
        <taxon>Bacillales</taxon>
        <taxon>Bacillaceae</taxon>
    </lineage>
</organism>
<feature type="region of interest" description="Disordered" evidence="1">
    <location>
        <begin position="1"/>
        <end position="30"/>
    </location>
</feature>
<protein>
    <recommendedName>
        <fullName evidence="2">Integrase catalytic domain-containing protein</fullName>
    </recommendedName>
</protein>
<name>A0A3A9KFL5_9BACI</name>
<feature type="compositionally biased region" description="Basic and acidic residues" evidence="1">
    <location>
        <begin position="1"/>
        <end position="10"/>
    </location>
</feature>
<evidence type="ECO:0000256" key="1">
    <source>
        <dbReference type="SAM" id="MobiDB-lite"/>
    </source>
</evidence>
<dbReference type="AlphaFoldDB" id="A0A3A9KFL5"/>
<feature type="domain" description="Integrase catalytic" evidence="2">
    <location>
        <begin position="4"/>
        <end position="25"/>
    </location>
</feature>
<dbReference type="OrthoDB" id="2357599at2"/>
<accession>A0A3A9KFL5</accession>
<sequence length="30" mass="3373">MSRYNNERSKIKLAGLSPVEYRTQSSQSAA</sequence>
<gene>
    <name evidence="3" type="ORF">CR203_00010</name>
</gene>
<evidence type="ECO:0000313" key="3">
    <source>
        <dbReference type="EMBL" id="RKL69362.1"/>
    </source>
</evidence>
<dbReference type="Pfam" id="PF13333">
    <property type="entry name" value="rve_2"/>
    <property type="match status" value="1"/>
</dbReference>
<dbReference type="InterPro" id="IPR001584">
    <property type="entry name" value="Integrase_cat-core"/>
</dbReference>